<evidence type="ECO:0000313" key="3">
    <source>
        <dbReference type="Proteomes" id="UP000199672"/>
    </source>
</evidence>
<keyword evidence="1" id="KW-1133">Transmembrane helix</keyword>
<evidence type="ECO:0000256" key="1">
    <source>
        <dbReference type="SAM" id="Phobius"/>
    </source>
</evidence>
<feature type="transmembrane region" description="Helical" evidence="1">
    <location>
        <begin position="83"/>
        <end position="112"/>
    </location>
</feature>
<organism evidence="2 3">
    <name type="scientific">Flavobacterium phragmitis</name>
    <dbReference type="NCBI Taxonomy" id="739143"/>
    <lineage>
        <taxon>Bacteria</taxon>
        <taxon>Pseudomonadati</taxon>
        <taxon>Bacteroidota</taxon>
        <taxon>Flavobacteriia</taxon>
        <taxon>Flavobacteriales</taxon>
        <taxon>Flavobacteriaceae</taxon>
        <taxon>Flavobacterium</taxon>
    </lineage>
</organism>
<keyword evidence="3" id="KW-1185">Reference proteome</keyword>
<dbReference type="RefSeq" id="WP_244165445.1">
    <property type="nucleotide sequence ID" value="NZ_FOMH01000017.1"/>
</dbReference>
<feature type="transmembrane region" description="Helical" evidence="1">
    <location>
        <begin position="124"/>
        <end position="150"/>
    </location>
</feature>
<keyword evidence="1" id="KW-0812">Transmembrane</keyword>
<dbReference type="STRING" id="739143.SAMN05216297_11746"/>
<feature type="transmembrane region" description="Helical" evidence="1">
    <location>
        <begin position="58"/>
        <end position="77"/>
    </location>
</feature>
<name>A0A1I1WU92_9FLAO</name>
<dbReference type="AlphaFoldDB" id="A0A1I1WU92"/>
<accession>A0A1I1WU92</accession>
<dbReference type="EMBL" id="FOMH01000017">
    <property type="protein sequence ID" value="SFD98676.1"/>
    <property type="molecule type" value="Genomic_DNA"/>
</dbReference>
<dbReference type="Proteomes" id="UP000199672">
    <property type="component" value="Unassembled WGS sequence"/>
</dbReference>
<evidence type="ECO:0008006" key="4">
    <source>
        <dbReference type="Google" id="ProtNLM"/>
    </source>
</evidence>
<proteinExistence type="predicted"/>
<gene>
    <name evidence="2" type="ORF">SAMN05216297_11746</name>
</gene>
<evidence type="ECO:0000313" key="2">
    <source>
        <dbReference type="EMBL" id="SFD98676.1"/>
    </source>
</evidence>
<keyword evidence="1" id="KW-0472">Membrane</keyword>
<sequence>MIYTLIQLILVSIAATTVMTWFSYSMSESFRELYKEPVLLAYVIEKMKLKPNAHSQKIYGWLLHYVIGLLFVIGYYFAWTKNIVPISILGTLLLGIISGIIGVVSWIIIFNITNHQPRIDFRGYYIQLFFAHVIFAAIAAVLYTITITLIK</sequence>
<feature type="transmembrane region" description="Helical" evidence="1">
    <location>
        <begin position="6"/>
        <end position="24"/>
    </location>
</feature>
<protein>
    <recommendedName>
        <fullName evidence="4">DUF2938 domain-containing protein</fullName>
    </recommendedName>
</protein>
<reference evidence="3" key="1">
    <citation type="submission" date="2016-10" db="EMBL/GenBank/DDBJ databases">
        <authorList>
            <person name="Varghese N."/>
            <person name="Submissions S."/>
        </authorList>
    </citation>
    <scope>NUCLEOTIDE SEQUENCE [LARGE SCALE GENOMIC DNA]</scope>
    <source>
        <strain evidence="3">CGMCC 1.10370</strain>
    </source>
</reference>